<dbReference type="SUPFAM" id="SSF54928">
    <property type="entry name" value="RNA-binding domain, RBD"/>
    <property type="match status" value="2"/>
</dbReference>
<dbReference type="Gene3D" id="3.30.70.330">
    <property type="match status" value="3"/>
</dbReference>
<feature type="region of interest" description="Disordered" evidence="6">
    <location>
        <begin position="211"/>
        <end position="231"/>
    </location>
</feature>
<dbReference type="InterPro" id="IPR034425">
    <property type="entry name" value="GRSF1_RRM1"/>
</dbReference>
<evidence type="ECO:0000259" key="7">
    <source>
        <dbReference type="PROSITE" id="PS50102"/>
    </source>
</evidence>
<sequence>ESKPTYLENLPPAQEYELVPPKLGEEVDDVYLIRAQGLPWSCTVEDVLNFFSDSRIRNSEKGVHFLLNRDGKRRGDALIEMESEQDVQKALEKHRMYMGQRYVEVYEINNEDVDALMKSLQVKASLPANDGVVRLRGLPYSCNEKDIVDFFAGLNIVDITFVMDYRGRRKTGEAYVQFEEPEMASQALMKHREEIGNRYIEIFPSRKTEVRTHVGSHKGKKMASSPTAKYTTEPDVVFEEQEVNEDIGPVTAFESEKEIELPKEMPEKLPEAADVGATPSPHVVHMRGLPFHANAQDIINFFMPLKPVRITMEYSSIGKATGEADVHFDSHEDAVAAMLKDRSHVHHRYIELFLNSCPKGK</sequence>
<evidence type="ECO:0000313" key="8">
    <source>
        <dbReference type="Ensembl" id="ENSCLAP00000004297.1"/>
    </source>
</evidence>
<dbReference type="GO" id="GO:0035770">
    <property type="term" value="C:ribonucleoprotein granule"/>
    <property type="evidence" value="ECO:0007669"/>
    <property type="project" value="Ensembl"/>
</dbReference>
<dbReference type="GO" id="GO:0006397">
    <property type="term" value="P:mRNA processing"/>
    <property type="evidence" value="ECO:0007669"/>
    <property type="project" value="UniProtKB-KW"/>
</dbReference>
<dbReference type="FunFam" id="3.30.70.330:FF:000131">
    <property type="entry name" value="Heterogeneous nuclear ribonucleoprotein h3 isoform"/>
    <property type="match status" value="1"/>
</dbReference>
<dbReference type="Proteomes" id="UP000694398">
    <property type="component" value="Unassembled WGS sequence"/>
</dbReference>
<dbReference type="InterPro" id="IPR034426">
    <property type="entry name" value="GRSF1_RRM3"/>
</dbReference>
<feature type="domain" description="RRM" evidence="7">
    <location>
        <begin position="131"/>
        <end position="207"/>
    </location>
</feature>
<protein>
    <submittedName>
        <fullName evidence="8">G-rich RNA sequence binding factor 1</fullName>
    </submittedName>
</protein>
<evidence type="ECO:0000256" key="2">
    <source>
        <dbReference type="ARBA" id="ARBA00022664"/>
    </source>
</evidence>
<dbReference type="InterPro" id="IPR012677">
    <property type="entry name" value="Nucleotide-bd_a/b_plait_sf"/>
</dbReference>
<dbReference type="InterPro" id="IPR034424">
    <property type="entry name" value="GRSF-1_RRM2"/>
</dbReference>
<dbReference type="CDD" id="cd12730">
    <property type="entry name" value="RRM1_GRSF1"/>
    <property type="match status" value="1"/>
</dbReference>
<dbReference type="GO" id="GO:0000962">
    <property type="term" value="P:positive regulation of mitochondrial RNA catabolic process"/>
    <property type="evidence" value="ECO:0007669"/>
    <property type="project" value="Ensembl"/>
</dbReference>
<reference evidence="8" key="2">
    <citation type="submission" date="2025-09" db="UniProtKB">
        <authorList>
            <consortium name="Ensembl"/>
        </authorList>
    </citation>
    <scope>IDENTIFICATION</scope>
</reference>
<evidence type="ECO:0000256" key="3">
    <source>
        <dbReference type="ARBA" id="ARBA00022737"/>
    </source>
</evidence>
<evidence type="ECO:0000313" key="9">
    <source>
        <dbReference type="Proteomes" id="UP000694398"/>
    </source>
</evidence>
<feature type="domain" description="RRM" evidence="7">
    <location>
        <begin position="31"/>
        <end position="127"/>
    </location>
</feature>
<dbReference type="AlphaFoldDB" id="A0A8C2UWS9"/>
<evidence type="ECO:0000256" key="6">
    <source>
        <dbReference type="SAM" id="MobiDB-lite"/>
    </source>
</evidence>
<organism evidence="8 9">
    <name type="scientific">Chinchilla lanigera</name>
    <name type="common">Long-tailed chinchilla</name>
    <name type="synonym">Chinchilla villidera</name>
    <dbReference type="NCBI Taxonomy" id="34839"/>
    <lineage>
        <taxon>Eukaryota</taxon>
        <taxon>Metazoa</taxon>
        <taxon>Chordata</taxon>
        <taxon>Craniata</taxon>
        <taxon>Vertebrata</taxon>
        <taxon>Euteleostomi</taxon>
        <taxon>Mammalia</taxon>
        <taxon>Eutheria</taxon>
        <taxon>Euarchontoglires</taxon>
        <taxon>Glires</taxon>
        <taxon>Rodentia</taxon>
        <taxon>Hystricomorpha</taxon>
        <taxon>Chinchillidae</taxon>
        <taxon>Chinchilla</taxon>
    </lineage>
</organism>
<keyword evidence="9" id="KW-1185">Reference proteome</keyword>
<dbReference type="InterPro" id="IPR000504">
    <property type="entry name" value="RRM_dom"/>
</dbReference>
<dbReference type="SMART" id="SM00360">
    <property type="entry name" value="RRM"/>
    <property type="match status" value="3"/>
</dbReference>
<dbReference type="GO" id="GO:0016331">
    <property type="term" value="P:morphogenesis of embryonic epithelium"/>
    <property type="evidence" value="ECO:0007669"/>
    <property type="project" value="Ensembl"/>
</dbReference>
<dbReference type="GO" id="GO:0009952">
    <property type="term" value="P:anterior/posterior pattern specification"/>
    <property type="evidence" value="ECO:0007669"/>
    <property type="project" value="Ensembl"/>
</dbReference>
<proteinExistence type="predicted"/>
<reference evidence="8" key="1">
    <citation type="submission" date="2025-08" db="UniProtKB">
        <authorList>
            <consortium name="Ensembl"/>
        </authorList>
    </citation>
    <scope>IDENTIFICATION</scope>
</reference>
<dbReference type="GeneTree" id="ENSGT00940000158529"/>
<dbReference type="PANTHER" id="PTHR13976">
    <property type="entry name" value="HETEROGENEOUS NUCLEAR RIBONUCLEOPROTEIN-RELATED"/>
    <property type="match status" value="1"/>
</dbReference>
<dbReference type="FunFam" id="3.30.70.330:FF:000071">
    <property type="entry name" value="heterogeneous nuclear ribonucleoprotein H isoform X1"/>
    <property type="match status" value="1"/>
</dbReference>
<gene>
    <name evidence="8" type="primary">GRSF1</name>
</gene>
<evidence type="ECO:0000256" key="5">
    <source>
        <dbReference type="PROSITE-ProRule" id="PRU00176"/>
    </source>
</evidence>
<dbReference type="Ensembl" id="ENSCLAT00000004379.1">
    <property type="protein sequence ID" value="ENSCLAP00000004297.1"/>
    <property type="gene ID" value="ENSCLAG00000003057.1"/>
</dbReference>
<keyword evidence="3" id="KW-0677">Repeat</keyword>
<keyword evidence="2" id="KW-0507">mRNA processing</keyword>
<dbReference type="OMA" id="WSCTAQD"/>
<dbReference type="CDD" id="cd12505">
    <property type="entry name" value="RRM2_GRSF1"/>
    <property type="match status" value="1"/>
</dbReference>
<accession>A0A8C2UWS9</accession>
<dbReference type="PROSITE" id="PS50102">
    <property type="entry name" value="RRM"/>
    <property type="match status" value="3"/>
</dbReference>
<dbReference type="GO" id="GO:0042645">
    <property type="term" value="C:mitochondrial nucleoid"/>
    <property type="evidence" value="ECO:0007669"/>
    <property type="project" value="Ensembl"/>
</dbReference>
<dbReference type="CDD" id="cd12733">
    <property type="entry name" value="RRM3_GRSF1"/>
    <property type="match status" value="1"/>
</dbReference>
<dbReference type="InterPro" id="IPR050666">
    <property type="entry name" value="ESRP"/>
</dbReference>
<name>A0A8C2UWS9_CHILA</name>
<evidence type="ECO:0000256" key="4">
    <source>
        <dbReference type="ARBA" id="ARBA00022884"/>
    </source>
</evidence>
<keyword evidence="4 5" id="KW-0694">RNA-binding</keyword>
<feature type="domain" description="RRM" evidence="7">
    <location>
        <begin position="282"/>
        <end position="361"/>
    </location>
</feature>
<evidence type="ECO:0000256" key="1">
    <source>
        <dbReference type="ARBA" id="ARBA00022553"/>
    </source>
</evidence>
<keyword evidence="1" id="KW-0597">Phosphoprotein</keyword>
<dbReference type="Pfam" id="PF00076">
    <property type="entry name" value="RRM_1"/>
    <property type="match status" value="1"/>
</dbReference>
<dbReference type="GO" id="GO:0003729">
    <property type="term" value="F:mRNA binding"/>
    <property type="evidence" value="ECO:0007669"/>
    <property type="project" value="Ensembl"/>
</dbReference>
<dbReference type="InterPro" id="IPR035979">
    <property type="entry name" value="RBD_domain_sf"/>
</dbReference>